<evidence type="ECO:0000259" key="1">
    <source>
        <dbReference type="Pfam" id="PF03865"/>
    </source>
</evidence>
<dbReference type="GO" id="GO:0008320">
    <property type="term" value="F:protein transmembrane transporter activity"/>
    <property type="evidence" value="ECO:0007669"/>
    <property type="project" value="TreeGrafter"/>
</dbReference>
<comment type="caution">
    <text evidence="2">The sequence shown here is derived from an EMBL/GenBank/DDBJ whole genome shotgun (WGS) entry which is preliminary data.</text>
</comment>
<dbReference type="Gene3D" id="2.40.160.50">
    <property type="entry name" value="membrane protein fhac: a member of the omp85/tpsb transporter family"/>
    <property type="match status" value="1"/>
</dbReference>
<protein>
    <submittedName>
        <fullName evidence="2">ShlB/FhaC/HecB family hemolysin secretion/activation protein</fullName>
    </submittedName>
</protein>
<reference evidence="2" key="1">
    <citation type="submission" date="2020-08" db="EMBL/GenBank/DDBJ databases">
        <title>Sulfitobacter aestuariivivens sp. nov., isolated from a tidal flat.</title>
        <authorList>
            <person name="Park S."/>
            <person name="Yoon J.-H."/>
        </authorList>
    </citation>
    <scope>NUCLEOTIDE SEQUENCE</scope>
    <source>
        <strain evidence="2">TSTF-M16</strain>
    </source>
</reference>
<name>A0A927D060_9RHOB</name>
<keyword evidence="3" id="KW-1185">Reference proteome</keyword>
<proteinExistence type="predicted"/>
<dbReference type="AlphaFoldDB" id="A0A927D060"/>
<dbReference type="GO" id="GO:0046819">
    <property type="term" value="P:protein secretion by the type V secretion system"/>
    <property type="evidence" value="ECO:0007669"/>
    <property type="project" value="TreeGrafter"/>
</dbReference>
<feature type="domain" description="Haemolysin activator HlyB C-terminal" evidence="1">
    <location>
        <begin position="277"/>
        <end position="445"/>
    </location>
</feature>
<dbReference type="Pfam" id="PF03865">
    <property type="entry name" value="ShlB"/>
    <property type="match status" value="1"/>
</dbReference>
<dbReference type="Proteomes" id="UP000635142">
    <property type="component" value="Unassembled WGS sequence"/>
</dbReference>
<sequence>MSTSAGAQSRSVSLDGVTAYDPQALLEFATQVSLSRYGVVDVSTLIDVIEVIYREDGYFLAEVFLEPNGTSLFVDEGSIGSVVIEGSDADAASLIMRYMQPLLETRPTTLTDFERALMLSDDIGSVSVTAEVAYPDPNGPAELRVVAIDEQRSSGFITLDHPARELGNEATLTFGQTFLSAFTPGDLLGIELSGTSDFSGDDTLFGALRYRLPLGGSGAYAETYLGNVGARRDVDGALQETDIAGRTAIFALGYPVLRDIDTYGYGLLEFRHSSTEIDVAGEEFDSEINAISATWIYGKAFENGAAWEYAASLTYGARASDLDGFTDGDESFTHLRFGAGVNVPNNWLGEHSYLHAEFWGQVTNNELPSAEQFYIGGRFDERGYRFAEAQGDSGLSATVSIGRDLFPNSAAVERMRPFIFADVGYVVRNSDDGDDTFASLGVGLDTHFTNNLFATTHVAVPLTDGPTTNEHDPSLYIGLTRSW</sequence>
<dbReference type="RefSeq" id="WP_191073634.1">
    <property type="nucleotide sequence ID" value="NZ_JACTAG010000001.1"/>
</dbReference>
<evidence type="ECO:0000313" key="3">
    <source>
        <dbReference type="Proteomes" id="UP000635142"/>
    </source>
</evidence>
<accession>A0A927D060</accession>
<dbReference type="EMBL" id="JACTAG010000001">
    <property type="protein sequence ID" value="MBD3662615.1"/>
    <property type="molecule type" value="Genomic_DNA"/>
</dbReference>
<dbReference type="PANTHER" id="PTHR34597">
    <property type="entry name" value="SLR1661 PROTEIN"/>
    <property type="match status" value="1"/>
</dbReference>
<gene>
    <name evidence="2" type="ORF">H9Q16_01625</name>
</gene>
<dbReference type="InterPro" id="IPR051544">
    <property type="entry name" value="TPS_OM_transporter"/>
</dbReference>
<dbReference type="GO" id="GO:0098046">
    <property type="term" value="C:type V protein secretion system complex"/>
    <property type="evidence" value="ECO:0007669"/>
    <property type="project" value="TreeGrafter"/>
</dbReference>
<dbReference type="InterPro" id="IPR005565">
    <property type="entry name" value="Hemolysn_activator_HlyB_C"/>
</dbReference>
<dbReference type="PANTHER" id="PTHR34597:SF1">
    <property type="entry name" value="HEME_HEMOPEXIN TRANSPORTER PROTEIN HUXB"/>
    <property type="match status" value="1"/>
</dbReference>
<organism evidence="2 3">
    <name type="scientific">Sulfitobacter aestuariivivens</name>
    <dbReference type="NCBI Taxonomy" id="2766981"/>
    <lineage>
        <taxon>Bacteria</taxon>
        <taxon>Pseudomonadati</taxon>
        <taxon>Pseudomonadota</taxon>
        <taxon>Alphaproteobacteria</taxon>
        <taxon>Rhodobacterales</taxon>
        <taxon>Roseobacteraceae</taxon>
        <taxon>Sulfitobacter</taxon>
    </lineage>
</organism>
<evidence type="ECO:0000313" key="2">
    <source>
        <dbReference type="EMBL" id="MBD3662615.1"/>
    </source>
</evidence>